<sequence length="113" mass="12978">MTIYHLFTTEQEFSSALEEYMSGSHTAKRVSEEEARKSGGIPITREFTIETRDLRECDDKYSLLGHCSIQIEHVFCNTVLEHRIQAFTGYTITTLPDVLGFTFRVSTILVPRQ</sequence>
<gene>
    <name evidence="1" type="ORF">ACFYKX_10740</name>
</gene>
<dbReference type="EMBL" id="JBIACK010000004">
    <property type="protein sequence ID" value="MFE8701071.1"/>
    <property type="molecule type" value="Genomic_DNA"/>
</dbReference>
<reference evidence="1 2" key="1">
    <citation type="submission" date="2024-08" db="EMBL/GenBank/DDBJ databases">
        <title>Two novel Cytobacillus novel species.</title>
        <authorList>
            <person name="Liu G."/>
        </authorList>
    </citation>
    <scope>NUCLEOTIDE SEQUENCE [LARGE SCALE GENOMIC DNA]</scope>
    <source>
        <strain evidence="1 2">FJAT-54145</strain>
    </source>
</reference>
<dbReference type="RefSeq" id="WP_389360866.1">
    <property type="nucleotide sequence ID" value="NZ_JBIACK010000004.1"/>
</dbReference>
<accession>A0ABW6KA55</accession>
<protein>
    <submittedName>
        <fullName evidence="1">Uncharacterized protein</fullName>
    </submittedName>
</protein>
<comment type="caution">
    <text evidence="1">The sequence shown here is derived from an EMBL/GenBank/DDBJ whole genome shotgun (WGS) entry which is preliminary data.</text>
</comment>
<proteinExistence type="predicted"/>
<organism evidence="1 2">
    <name type="scientific">Cytobacillus spartinae</name>
    <dbReference type="NCBI Taxonomy" id="3299023"/>
    <lineage>
        <taxon>Bacteria</taxon>
        <taxon>Bacillati</taxon>
        <taxon>Bacillota</taxon>
        <taxon>Bacilli</taxon>
        <taxon>Bacillales</taxon>
        <taxon>Bacillaceae</taxon>
        <taxon>Cytobacillus</taxon>
    </lineage>
</organism>
<dbReference type="Proteomes" id="UP001601059">
    <property type="component" value="Unassembled WGS sequence"/>
</dbReference>
<name>A0ABW6KA55_9BACI</name>
<keyword evidence="2" id="KW-1185">Reference proteome</keyword>
<evidence type="ECO:0000313" key="2">
    <source>
        <dbReference type="Proteomes" id="UP001601059"/>
    </source>
</evidence>
<evidence type="ECO:0000313" key="1">
    <source>
        <dbReference type="EMBL" id="MFE8701071.1"/>
    </source>
</evidence>